<dbReference type="InterPro" id="IPR001041">
    <property type="entry name" value="2Fe-2S_ferredoxin-type"/>
</dbReference>
<keyword evidence="1" id="KW-1133">Transmembrane helix</keyword>
<name>A0ABS4BI26_9HYPH</name>
<evidence type="ECO:0000313" key="5">
    <source>
        <dbReference type="Proteomes" id="UP000678276"/>
    </source>
</evidence>
<dbReference type="InterPro" id="IPR050697">
    <property type="entry name" value="Adenylyl/Guanylyl_Cyclase_3/4"/>
</dbReference>
<dbReference type="PANTHER" id="PTHR43081">
    <property type="entry name" value="ADENYLATE CYCLASE, TERMINAL-DIFFERENTIATION SPECIFIC-RELATED"/>
    <property type="match status" value="1"/>
</dbReference>
<feature type="transmembrane region" description="Helical" evidence="1">
    <location>
        <begin position="226"/>
        <end position="250"/>
    </location>
</feature>
<dbReference type="Gene3D" id="3.30.70.1230">
    <property type="entry name" value="Nucleotide cyclase"/>
    <property type="match status" value="1"/>
</dbReference>
<sequence length="584" mass="63130">MKSAAIEGARRPGAIGRALRRKIPLRLRDPLRWRQGTGMVLFAYATTHLLNHALGNISLDAMFFGASVKRLIWDNLVGTALLYGSLVLHVILALQTLAKRHNWRMPTTQALQIATGLTIPVLLFPHIVATRGAEILFSERVGYSRLLAQIWPTGAVLQTLLLAFVWIHGCLGMRQWLQTKPFYQKAAPGFAAAATAILVFAFTGFVSSGRMVAGAATPPDALPEAVLAAAQVTRTGVYAALAILASLYVLKPVLRRRRRRIVILYDNGDAERRAVVARKGESILDASRGADIPHASACNGRARCSTCRVLVLKGHDSERDQPGAAEGALLKKIKAPPNVRLACQYKPSGNVTVRRLVGAGEIYDASTLDDPYRFGVEREVVALFADLRGFTGISERWLPYDVVHLLNAYFDRVTRRIEANGGEIDKFMGDGVMALFSRKRQMERSARQALAAALDILKTVEAMNAENTDEWEVPLRVAIGIHGGLAILGQIGGGNHGQTSRTALGRTINAASRLQDFAKTKEAALAVSADIVRLAGLAEDAGGERVVAELRGSTRALDVVVFADSASLERALESAGEKSLITTG</sequence>
<dbReference type="EMBL" id="JAGJCF010000004">
    <property type="protein sequence ID" value="MBP0615605.1"/>
    <property type="molecule type" value="Genomic_DNA"/>
</dbReference>
<dbReference type="Pfam" id="PF00111">
    <property type="entry name" value="Fer2"/>
    <property type="match status" value="1"/>
</dbReference>
<dbReference type="CDD" id="cd00207">
    <property type="entry name" value="fer2"/>
    <property type="match status" value="1"/>
</dbReference>
<dbReference type="SUPFAM" id="SSF81343">
    <property type="entry name" value="Fumarate reductase respiratory complex transmembrane subunits"/>
    <property type="match status" value="1"/>
</dbReference>
<dbReference type="SUPFAM" id="SSF55073">
    <property type="entry name" value="Nucleotide cyclase"/>
    <property type="match status" value="1"/>
</dbReference>
<dbReference type="Pfam" id="PF00211">
    <property type="entry name" value="Guanylate_cyc"/>
    <property type="match status" value="1"/>
</dbReference>
<dbReference type="InterPro" id="IPR001054">
    <property type="entry name" value="A/G_cyclase"/>
</dbReference>
<feature type="domain" description="Guanylate cyclase" evidence="2">
    <location>
        <begin position="381"/>
        <end position="515"/>
    </location>
</feature>
<organism evidence="4 5">
    <name type="scientific">Jiella mangrovi</name>
    <dbReference type="NCBI Taxonomy" id="2821407"/>
    <lineage>
        <taxon>Bacteria</taxon>
        <taxon>Pseudomonadati</taxon>
        <taxon>Pseudomonadota</taxon>
        <taxon>Alphaproteobacteria</taxon>
        <taxon>Hyphomicrobiales</taxon>
        <taxon>Aurantimonadaceae</taxon>
        <taxon>Jiella</taxon>
    </lineage>
</organism>
<evidence type="ECO:0000313" key="4">
    <source>
        <dbReference type="EMBL" id="MBP0615605.1"/>
    </source>
</evidence>
<dbReference type="RefSeq" id="WP_209594012.1">
    <property type="nucleotide sequence ID" value="NZ_JAGJCF010000004.1"/>
</dbReference>
<feature type="transmembrane region" description="Helical" evidence="1">
    <location>
        <begin position="149"/>
        <end position="167"/>
    </location>
</feature>
<dbReference type="Proteomes" id="UP000678276">
    <property type="component" value="Unassembled WGS sequence"/>
</dbReference>
<dbReference type="PANTHER" id="PTHR43081:SF1">
    <property type="entry name" value="ADENYLATE CYCLASE, TERMINAL-DIFFERENTIATION SPECIFIC"/>
    <property type="match status" value="1"/>
</dbReference>
<dbReference type="SMART" id="SM00044">
    <property type="entry name" value="CYCc"/>
    <property type="match status" value="1"/>
</dbReference>
<dbReference type="PROSITE" id="PS50125">
    <property type="entry name" value="GUANYLATE_CYCLASE_2"/>
    <property type="match status" value="1"/>
</dbReference>
<dbReference type="InterPro" id="IPR029787">
    <property type="entry name" value="Nucleotide_cyclase"/>
</dbReference>
<feature type="transmembrane region" description="Helical" evidence="1">
    <location>
        <begin position="36"/>
        <end position="55"/>
    </location>
</feature>
<reference evidence="4 5" key="1">
    <citation type="submission" date="2021-04" db="EMBL/GenBank/DDBJ databases">
        <title>Whole genome sequence of Jiella sp. KSK16Y-1.</title>
        <authorList>
            <person name="Tuo L."/>
        </authorList>
    </citation>
    <scope>NUCLEOTIDE SEQUENCE [LARGE SCALE GENOMIC DNA]</scope>
    <source>
        <strain evidence="4 5">KSK16Y-1</strain>
    </source>
</reference>
<gene>
    <name evidence="4" type="ORF">J6595_08440</name>
</gene>
<dbReference type="InterPro" id="IPR036010">
    <property type="entry name" value="2Fe-2S_ferredoxin-like_sf"/>
</dbReference>
<dbReference type="InterPro" id="IPR012675">
    <property type="entry name" value="Beta-grasp_dom_sf"/>
</dbReference>
<dbReference type="PROSITE" id="PS51085">
    <property type="entry name" value="2FE2S_FER_2"/>
    <property type="match status" value="1"/>
</dbReference>
<proteinExistence type="predicted"/>
<protein>
    <submittedName>
        <fullName evidence="4">Adenylate/guanylate cyclase domain-containing protein</fullName>
    </submittedName>
</protein>
<feature type="domain" description="2Fe-2S ferredoxin-type" evidence="3">
    <location>
        <begin position="259"/>
        <end position="359"/>
    </location>
</feature>
<keyword evidence="5" id="KW-1185">Reference proteome</keyword>
<dbReference type="Gene3D" id="3.10.20.30">
    <property type="match status" value="1"/>
</dbReference>
<evidence type="ECO:0000259" key="3">
    <source>
        <dbReference type="PROSITE" id="PS51085"/>
    </source>
</evidence>
<feature type="transmembrane region" description="Helical" evidence="1">
    <location>
        <begin position="187"/>
        <end position="206"/>
    </location>
</feature>
<dbReference type="InterPro" id="IPR034804">
    <property type="entry name" value="SQR/QFR_C/D"/>
</dbReference>
<accession>A0ABS4BI26</accession>
<keyword evidence="1" id="KW-0812">Transmembrane</keyword>
<comment type="caution">
    <text evidence="4">The sequence shown here is derived from an EMBL/GenBank/DDBJ whole genome shotgun (WGS) entry which is preliminary data.</text>
</comment>
<feature type="transmembrane region" description="Helical" evidence="1">
    <location>
        <begin position="110"/>
        <end position="129"/>
    </location>
</feature>
<feature type="transmembrane region" description="Helical" evidence="1">
    <location>
        <begin position="75"/>
        <end position="98"/>
    </location>
</feature>
<evidence type="ECO:0000256" key="1">
    <source>
        <dbReference type="SAM" id="Phobius"/>
    </source>
</evidence>
<dbReference type="SUPFAM" id="SSF54292">
    <property type="entry name" value="2Fe-2S ferredoxin-like"/>
    <property type="match status" value="1"/>
</dbReference>
<evidence type="ECO:0000259" key="2">
    <source>
        <dbReference type="PROSITE" id="PS50125"/>
    </source>
</evidence>
<keyword evidence="1" id="KW-0472">Membrane</keyword>
<dbReference type="CDD" id="cd07302">
    <property type="entry name" value="CHD"/>
    <property type="match status" value="1"/>
</dbReference>